<evidence type="ECO:0000256" key="5">
    <source>
        <dbReference type="ARBA" id="ARBA00022801"/>
    </source>
</evidence>
<keyword evidence="6 8" id="KW-0326">Glycosidase</keyword>
<sequence>MASMGLRGIMGTLVLGFGLLDFQLSAIFYTDHAMEQAKGIATGNAGPGVKAFNVLDYGAKANGNSPSSIGIQSSVQSSRKGNAVSGNVLPQSNTKTAEGAEWITFQSIDGLIVSGKGTFNGLGEKSWRPKCKGCGRMPASLKFINGIQSVNAKGFHMMISICNNLWIDDVNITAPAESPNTDGIHMSKTNMLKITNSRIGTGDDCVSIIHGSTNITVENVDCGPGHGISIGILGHYDSEGDVFGIMPEPTLMTVSNCSFADTDHGARIKTYKSDSPSRASGIIYENLHSKVSVTDVQFTNIRGTCAGKVAVELICSKANPCKGVSHKNINLQFAGAGQASIPFSSNCTNVKVAYSGTQSPPALPSLAAFISQM</sequence>
<dbReference type="AlphaFoldDB" id="A0A6A2ZEL9"/>
<dbReference type="Pfam" id="PF00295">
    <property type="entry name" value="Glyco_hydro_28"/>
    <property type="match status" value="2"/>
</dbReference>
<comment type="similarity">
    <text evidence="2 8">Belongs to the glycosyl hydrolase 28 family.</text>
</comment>
<evidence type="ECO:0000256" key="2">
    <source>
        <dbReference type="ARBA" id="ARBA00008834"/>
    </source>
</evidence>
<keyword evidence="5 8" id="KW-0378">Hydrolase</keyword>
<comment type="subcellular location">
    <subcellularLocation>
        <location evidence="1">Secreted</location>
        <location evidence="1">Cell wall</location>
    </subcellularLocation>
</comment>
<dbReference type="EMBL" id="VEPZ02001152">
    <property type="protein sequence ID" value="KAE8690484.1"/>
    <property type="molecule type" value="Genomic_DNA"/>
</dbReference>
<dbReference type="InterPro" id="IPR011050">
    <property type="entry name" value="Pectin_lyase_fold/virulence"/>
</dbReference>
<dbReference type="Gene3D" id="2.160.20.10">
    <property type="entry name" value="Single-stranded right-handed beta-helix, Pectin lyase-like"/>
    <property type="match status" value="1"/>
</dbReference>
<evidence type="ECO:0000256" key="3">
    <source>
        <dbReference type="ARBA" id="ARBA00022512"/>
    </source>
</evidence>
<gene>
    <name evidence="9" type="ORF">F3Y22_tig00110895pilonHSYRG00562</name>
</gene>
<dbReference type="GO" id="GO:0071555">
    <property type="term" value="P:cell wall organization"/>
    <property type="evidence" value="ECO:0007669"/>
    <property type="project" value="UniProtKB-KW"/>
</dbReference>
<evidence type="ECO:0000256" key="8">
    <source>
        <dbReference type="RuleBase" id="RU361169"/>
    </source>
</evidence>
<reference evidence="9" key="1">
    <citation type="submission" date="2019-09" db="EMBL/GenBank/DDBJ databases">
        <title>Draft genome information of white flower Hibiscus syriacus.</title>
        <authorList>
            <person name="Kim Y.-M."/>
        </authorList>
    </citation>
    <scope>NUCLEOTIDE SEQUENCE [LARGE SCALE GENOMIC DNA]</scope>
    <source>
        <strain evidence="9">YM2019G1</strain>
    </source>
</reference>
<evidence type="ECO:0000313" key="9">
    <source>
        <dbReference type="EMBL" id="KAE8690484.1"/>
    </source>
</evidence>
<evidence type="ECO:0000256" key="4">
    <source>
        <dbReference type="ARBA" id="ARBA00022525"/>
    </source>
</evidence>
<dbReference type="GO" id="GO:0004650">
    <property type="term" value="F:polygalacturonase activity"/>
    <property type="evidence" value="ECO:0007669"/>
    <property type="project" value="InterPro"/>
</dbReference>
<dbReference type="SUPFAM" id="SSF51126">
    <property type="entry name" value="Pectin lyase-like"/>
    <property type="match status" value="1"/>
</dbReference>
<evidence type="ECO:0008006" key="11">
    <source>
        <dbReference type="Google" id="ProtNLM"/>
    </source>
</evidence>
<proteinExistence type="inferred from homology"/>
<dbReference type="PANTHER" id="PTHR31375">
    <property type="match status" value="1"/>
</dbReference>
<dbReference type="GO" id="GO:0005975">
    <property type="term" value="P:carbohydrate metabolic process"/>
    <property type="evidence" value="ECO:0007669"/>
    <property type="project" value="InterPro"/>
</dbReference>
<dbReference type="InterPro" id="IPR012334">
    <property type="entry name" value="Pectin_lyas_fold"/>
</dbReference>
<keyword evidence="10" id="KW-1185">Reference proteome</keyword>
<evidence type="ECO:0000256" key="6">
    <source>
        <dbReference type="ARBA" id="ARBA00023295"/>
    </source>
</evidence>
<name>A0A6A2ZEL9_HIBSY</name>
<keyword evidence="3" id="KW-0134">Cell wall</keyword>
<keyword evidence="4" id="KW-0964">Secreted</keyword>
<evidence type="ECO:0000256" key="7">
    <source>
        <dbReference type="ARBA" id="ARBA00023316"/>
    </source>
</evidence>
<evidence type="ECO:0000313" key="10">
    <source>
        <dbReference type="Proteomes" id="UP000436088"/>
    </source>
</evidence>
<dbReference type="Proteomes" id="UP000436088">
    <property type="component" value="Unassembled WGS sequence"/>
</dbReference>
<keyword evidence="7" id="KW-0961">Cell wall biogenesis/degradation</keyword>
<dbReference type="InterPro" id="IPR000743">
    <property type="entry name" value="Glyco_hydro_28"/>
</dbReference>
<comment type="caution">
    <text evidence="9">The sequence shown here is derived from an EMBL/GenBank/DDBJ whole genome shotgun (WGS) entry which is preliminary data.</text>
</comment>
<protein>
    <recommendedName>
        <fullName evidence="11">Polygalacturonase</fullName>
    </recommendedName>
</protein>
<evidence type="ECO:0000256" key="1">
    <source>
        <dbReference type="ARBA" id="ARBA00004191"/>
    </source>
</evidence>
<accession>A0A6A2ZEL9</accession>
<organism evidence="9 10">
    <name type="scientific">Hibiscus syriacus</name>
    <name type="common">Rose of Sharon</name>
    <dbReference type="NCBI Taxonomy" id="106335"/>
    <lineage>
        <taxon>Eukaryota</taxon>
        <taxon>Viridiplantae</taxon>
        <taxon>Streptophyta</taxon>
        <taxon>Embryophyta</taxon>
        <taxon>Tracheophyta</taxon>
        <taxon>Spermatophyta</taxon>
        <taxon>Magnoliopsida</taxon>
        <taxon>eudicotyledons</taxon>
        <taxon>Gunneridae</taxon>
        <taxon>Pentapetalae</taxon>
        <taxon>rosids</taxon>
        <taxon>malvids</taxon>
        <taxon>Malvales</taxon>
        <taxon>Malvaceae</taxon>
        <taxon>Malvoideae</taxon>
        <taxon>Hibiscus</taxon>
    </lineage>
</organism>